<feature type="compositionally biased region" description="Basic and acidic residues" evidence="2">
    <location>
        <begin position="222"/>
        <end position="243"/>
    </location>
</feature>
<keyword evidence="1" id="KW-0863">Zinc-finger</keyword>
<reference evidence="4" key="1">
    <citation type="submission" date="2021-04" db="EMBL/GenBank/DDBJ databases">
        <authorList>
            <person name="Chebbi M.A.C M."/>
        </authorList>
    </citation>
    <scope>NUCLEOTIDE SEQUENCE</scope>
</reference>
<dbReference type="GO" id="GO:0008270">
    <property type="term" value="F:zinc ion binding"/>
    <property type="evidence" value="ECO:0007669"/>
    <property type="project" value="UniProtKB-KW"/>
</dbReference>
<name>A0A8J2EAG1_COTCN</name>
<keyword evidence="1" id="KW-0479">Metal-binding</keyword>
<feature type="compositionally biased region" description="Low complexity" evidence="2">
    <location>
        <begin position="210"/>
        <end position="221"/>
    </location>
</feature>
<comment type="caution">
    <text evidence="4">The sequence shown here is derived from an EMBL/GenBank/DDBJ whole genome shotgun (WGS) entry which is preliminary data.</text>
</comment>
<evidence type="ECO:0000313" key="4">
    <source>
        <dbReference type="EMBL" id="CAG5073489.1"/>
    </source>
</evidence>
<sequence>HRSKDRPRKHQIRLENFEQPRVYIIYLATKELVKEFVEVQKTVLIGTQTLNIRPLVNSNKRIILSNVPPIIPHSYILDELHKLNIEIISPLSFLRVGLNEPGFAHIMSFRRQVYIKANDALNYLKFFNNYNIYPTTDSPACFICHVEGHLAKECPANNPKTSDNPSQPNQSETQQPPSNREPSRPNAPKAGDKPPMPLLDSGFKRPYALSGTSTESTSSITYKRELTMRDKTANKKKKEDKTEKINEPLQIPVSVQNEMSNNPTKHPCNFNQLQNLYDRTKGEKQVKNIIEEFKIDPTQTIMMLSSLYPLLSSRGMKSRFTKLRNRIRDEYKIEYEISLGSDSNKSRYNDSTDIEMSGDDTVLH</sequence>
<dbReference type="PROSITE" id="PS50158">
    <property type="entry name" value="ZF_CCHC"/>
    <property type="match status" value="1"/>
</dbReference>
<feature type="domain" description="CCHC-type" evidence="3">
    <location>
        <begin position="141"/>
        <end position="155"/>
    </location>
</feature>
<feature type="compositionally biased region" description="Polar residues" evidence="2">
    <location>
        <begin position="158"/>
        <end position="180"/>
    </location>
</feature>
<dbReference type="OrthoDB" id="7694747at2759"/>
<feature type="region of interest" description="Disordered" evidence="2">
    <location>
        <begin position="342"/>
        <end position="364"/>
    </location>
</feature>
<dbReference type="GO" id="GO:0003676">
    <property type="term" value="F:nucleic acid binding"/>
    <property type="evidence" value="ECO:0007669"/>
    <property type="project" value="InterPro"/>
</dbReference>
<evidence type="ECO:0000256" key="1">
    <source>
        <dbReference type="PROSITE-ProRule" id="PRU00047"/>
    </source>
</evidence>
<evidence type="ECO:0000256" key="2">
    <source>
        <dbReference type="SAM" id="MobiDB-lite"/>
    </source>
</evidence>
<keyword evidence="1" id="KW-0862">Zinc</keyword>
<accession>A0A8J2EAG1</accession>
<dbReference type="SUPFAM" id="SSF57756">
    <property type="entry name" value="Retrovirus zinc finger-like domains"/>
    <property type="match status" value="1"/>
</dbReference>
<dbReference type="InterPro" id="IPR001878">
    <property type="entry name" value="Znf_CCHC"/>
</dbReference>
<dbReference type="InterPro" id="IPR036875">
    <property type="entry name" value="Znf_CCHC_sf"/>
</dbReference>
<dbReference type="Proteomes" id="UP000786811">
    <property type="component" value="Unassembled WGS sequence"/>
</dbReference>
<gene>
    <name evidence="4" type="ORF">HICCMSTLAB_LOCUS432</name>
</gene>
<protein>
    <submittedName>
        <fullName evidence="4">Similar to Transposon TX1 uncharacterized 82 kDa protein (Xenopus laevis)</fullName>
    </submittedName>
</protein>
<evidence type="ECO:0000259" key="3">
    <source>
        <dbReference type="PROSITE" id="PS50158"/>
    </source>
</evidence>
<feature type="region of interest" description="Disordered" evidence="2">
    <location>
        <begin position="155"/>
        <end position="243"/>
    </location>
</feature>
<proteinExistence type="predicted"/>
<organism evidence="4 5">
    <name type="scientific">Cotesia congregata</name>
    <name type="common">Parasitoid wasp</name>
    <name type="synonym">Apanteles congregatus</name>
    <dbReference type="NCBI Taxonomy" id="51543"/>
    <lineage>
        <taxon>Eukaryota</taxon>
        <taxon>Metazoa</taxon>
        <taxon>Ecdysozoa</taxon>
        <taxon>Arthropoda</taxon>
        <taxon>Hexapoda</taxon>
        <taxon>Insecta</taxon>
        <taxon>Pterygota</taxon>
        <taxon>Neoptera</taxon>
        <taxon>Endopterygota</taxon>
        <taxon>Hymenoptera</taxon>
        <taxon>Apocrita</taxon>
        <taxon>Ichneumonoidea</taxon>
        <taxon>Braconidae</taxon>
        <taxon>Microgastrinae</taxon>
        <taxon>Cotesia</taxon>
    </lineage>
</organism>
<feature type="non-terminal residue" evidence="4">
    <location>
        <position position="1"/>
    </location>
</feature>
<keyword evidence="5" id="KW-1185">Reference proteome</keyword>
<dbReference type="SMART" id="SM00343">
    <property type="entry name" value="ZnF_C2HC"/>
    <property type="match status" value="1"/>
</dbReference>
<feature type="non-terminal residue" evidence="4">
    <location>
        <position position="364"/>
    </location>
</feature>
<dbReference type="Gene3D" id="4.10.60.10">
    <property type="entry name" value="Zinc finger, CCHC-type"/>
    <property type="match status" value="1"/>
</dbReference>
<dbReference type="AlphaFoldDB" id="A0A8J2EAG1"/>
<evidence type="ECO:0000313" key="5">
    <source>
        <dbReference type="Proteomes" id="UP000786811"/>
    </source>
</evidence>
<dbReference type="EMBL" id="CAJNRD030001114">
    <property type="protein sequence ID" value="CAG5073489.1"/>
    <property type="molecule type" value="Genomic_DNA"/>
</dbReference>